<feature type="domain" description="WHEP-TRS" evidence="10">
    <location>
        <begin position="939"/>
        <end position="995"/>
    </location>
</feature>
<dbReference type="Gene3D" id="1.10.287.10">
    <property type="entry name" value="S15/NS1, RNA-binding"/>
    <property type="match status" value="5"/>
</dbReference>
<organism evidence="11 12">
    <name type="scientific">Parascaris univalens</name>
    <name type="common">Nematode worm</name>
    <dbReference type="NCBI Taxonomy" id="6257"/>
    <lineage>
        <taxon>Eukaryota</taxon>
        <taxon>Metazoa</taxon>
        <taxon>Ecdysozoa</taxon>
        <taxon>Nematoda</taxon>
        <taxon>Chromadorea</taxon>
        <taxon>Rhabditida</taxon>
        <taxon>Spirurina</taxon>
        <taxon>Ascaridomorpha</taxon>
        <taxon>Ascaridoidea</taxon>
        <taxon>Ascarididae</taxon>
        <taxon>Parascaris</taxon>
    </lineage>
</organism>
<evidence type="ECO:0000256" key="3">
    <source>
        <dbReference type="ARBA" id="ARBA00022840"/>
    </source>
</evidence>
<dbReference type="GO" id="GO:0005737">
    <property type="term" value="C:cytoplasm"/>
    <property type="evidence" value="ECO:0007669"/>
    <property type="project" value="InterPro"/>
</dbReference>
<dbReference type="InterPro" id="IPR036621">
    <property type="entry name" value="Anticodon-bd_dom_sf"/>
</dbReference>
<dbReference type="PRINTS" id="PR00987">
    <property type="entry name" value="TRNASYNTHGLU"/>
</dbReference>
<dbReference type="SUPFAM" id="SSF55681">
    <property type="entry name" value="Class II aaRS and biotin synthetases"/>
    <property type="match status" value="1"/>
</dbReference>
<feature type="compositionally biased region" description="Polar residues" evidence="8">
    <location>
        <begin position="829"/>
        <end position="838"/>
    </location>
</feature>
<dbReference type="CDD" id="cd00936">
    <property type="entry name" value="WEPRS_RNA"/>
    <property type="match status" value="2"/>
</dbReference>
<evidence type="ECO:0000256" key="8">
    <source>
        <dbReference type="SAM" id="MobiDB-lite"/>
    </source>
</evidence>
<dbReference type="CDD" id="cd00862">
    <property type="entry name" value="ProRS_anticodon_zinc"/>
    <property type="match status" value="1"/>
</dbReference>
<dbReference type="PANTHER" id="PTHR43382">
    <property type="entry name" value="PROLYL-TRNA SYNTHETASE"/>
    <property type="match status" value="1"/>
</dbReference>
<dbReference type="FunFam" id="3.40.50.620:FF:000070">
    <property type="entry name" value="Bifunctional glutamate/proline--tRNA ligase"/>
    <property type="match status" value="1"/>
</dbReference>
<dbReference type="PROSITE" id="PS50862">
    <property type="entry name" value="AA_TRNA_LIGASE_II"/>
    <property type="match status" value="1"/>
</dbReference>
<evidence type="ECO:0000256" key="2">
    <source>
        <dbReference type="ARBA" id="ARBA00022741"/>
    </source>
</evidence>
<dbReference type="Pfam" id="PF00458">
    <property type="entry name" value="WHEP-TRS"/>
    <property type="match status" value="4"/>
</dbReference>
<dbReference type="GO" id="GO:0005524">
    <property type="term" value="F:ATP binding"/>
    <property type="evidence" value="ECO:0007669"/>
    <property type="project" value="UniProtKB-KW"/>
</dbReference>
<dbReference type="CDD" id="cd00778">
    <property type="entry name" value="ProRS_core_arch_euk"/>
    <property type="match status" value="1"/>
</dbReference>
<dbReference type="GO" id="GO:0004818">
    <property type="term" value="F:glutamate-tRNA ligase activity"/>
    <property type="evidence" value="ECO:0007669"/>
    <property type="project" value="InterPro"/>
</dbReference>
<evidence type="ECO:0000256" key="1">
    <source>
        <dbReference type="ARBA" id="ARBA00022598"/>
    </source>
</evidence>
<feature type="region of interest" description="Disordered" evidence="8">
    <location>
        <begin position="176"/>
        <end position="197"/>
    </location>
</feature>
<feature type="compositionally biased region" description="Basic and acidic residues" evidence="8">
    <location>
        <begin position="1184"/>
        <end position="1197"/>
    </location>
</feature>
<dbReference type="InterPro" id="IPR011035">
    <property type="entry name" value="Ribosomal_bL25/Gln-tRNA_synth"/>
</dbReference>
<dbReference type="Gene3D" id="3.30.930.10">
    <property type="entry name" value="Bira Bifunctional Protein, Domain 2"/>
    <property type="match status" value="1"/>
</dbReference>
<evidence type="ECO:0000256" key="6">
    <source>
        <dbReference type="ARBA" id="ARBA00023146"/>
    </source>
</evidence>
<dbReference type="InterPro" id="IPR045864">
    <property type="entry name" value="aa-tRNA-synth_II/BPL/LPL"/>
</dbReference>
<dbReference type="InterPro" id="IPR000738">
    <property type="entry name" value="WHEP-TRS_dom"/>
</dbReference>
<feature type="compositionally biased region" description="Low complexity" evidence="8">
    <location>
        <begin position="1121"/>
        <end position="1133"/>
    </location>
</feature>
<dbReference type="InterPro" id="IPR016061">
    <property type="entry name" value="Pro-tRNA_ligase_II_C"/>
</dbReference>
<keyword evidence="11" id="KW-1185">Reference proteome</keyword>
<dbReference type="SUPFAM" id="SSF64586">
    <property type="entry name" value="C-terminal domain of ProRS"/>
    <property type="match status" value="1"/>
</dbReference>
<dbReference type="WBParaSite" id="PgR017X_g077_t01">
    <property type="protein sequence ID" value="PgR017X_g077_t01"/>
    <property type="gene ID" value="PgR017X_g077"/>
</dbReference>
<dbReference type="GO" id="GO:0004827">
    <property type="term" value="F:proline-tRNA ligase activity"/>
    <property type="evidence" value="ECO:0007669"/>
    <property type="project" value="InterPro"/>
</dbReference>
<feature type="region of interest" description="Disordered" evidence="8">
    <location>
        <begin position="1174"/>
        <end position="1220"/>
    </location>
</feature>
<feature type="compositionally biased region" description="Basic and acidic residues" evidence="8">
    <location>
        <begin position="178"/>
        <end position="197"/>
    </location>
</feature>
<dbReference type="InterPro" id="IPR020056">
    <property type="entry name" value="Rbsml_bL25/Gln-tRNA_synth_N"/>
</dbReference>
<dbReference type="InterPro" id="IPR020059">
    <property type="entry name" value="Glu/Gln-tRNA-synth_Ib_codon-bd"/>
</dbReference>
<dbReference type="Pfam" id="PF03129">
    <property type="entry name" value="HGTP_anticodon"/>
    <property type="match status" value="1"/>
</dbReference>
<dbReference type="SUPFAM" id="SSF52954">
    <property type="entry name" value="Class II aaRS ABD-related"/>
    <property type="match status" value="1"/>
</dbReference>
<keyword evidence="3" id="KW-0067">ATP-binding</keyword>
<dbReference type="SMART" id="SM00946">
    <property type="entry name" value="ProRS-C_1"/>
    <property type="match status" value="1"/>
</dbReference>
<feature type="region of interest" description="Disordered" evidence="8">
    <location>
        <begin position="816"/>
        <end position="840"/>
    </location>
</feature>
<dbReference type="GO" id="GO:0006433">
    <property type="term" value="P:prolyl-tRNA aminoacylation"/>
    <property type="evidence" value="ECO:0007669"/>
    <property type="project" value="InterPro"/>
</dbReference>
<dbReference type="InterPro" id="IPR001412">
    <property type="entry name" value="aa-tRNA-synth_I_CS"/>
</dbReference>
<dbReference type="Gene3D" id="2.40.240.10">
    <property type="entry name" value="Ribosomal Protein L25, Chain P"/>
    <property type="match status" value="1"/>
</dbReference>
<dbReference type="HAMAP" id="MF_02076">
    <property type="entry name" value="Glu_tRNA_synth_type2"/>
    <property type="match status" value="1"/>
</dbReference>
<keyword evidence="2" id="KW-0547">Nucleotide-binding</keyword>
<keyword evidence="7" id="KW-0175">Coiled coil</keyword>
<name>A0A915AX52_PARUN</name>
<feature type="domain" description="WHEP-TRS" evidence="10">
    <location>
        <begin position="1036"/>
        <end position="1092"/>
    </location>
</feature>
<evidence type="ECO:0000256" key="7">
    <source>
        <dbReference type="SAM" id="Coils"/>
    </source>
</evidence>
<dbReference type="Pfam" id="PF00587">
    <property type="entry name" value="tRNA-synt_2b"/>
    <property type="match status" value="1"/>
</dbReference>
<evidence type="ECO:0000313" key="11">
    <source>
        <dbReference type="Proteomes" id="UP000887569"/>
    </source>
</evidence>
<dbReference type="Gene3D" id="3.40.50.800">
    <property type="entry name" value="Anticodon-binding domain"/>
    <property type="match status" value="1"/>
</dbReference>
<dbReference type="InterPro" id="IPR049437">
    <property type="entry name" value="tRNA-synt_1c_C2"/>
</dbReference>
<dbReference type="InterPro" id="IPR006195">
    <property type="entry name" value="aa-tRNA-synth_II"/>
</dbReference>
<dbReference type="Proteomes" id="UP000887569">
    <property type="component" value="Unplaced"/>
</dbReference>
<dbReference type="Gene3D" id="1.20.1050.130">
    <property type="match status" value="1"/>
</dbReference>
<dbReference type="Pfam" id="PF03950">
    <property type="entry name" value="tRNA-synt_1c_C"/>
    <property type="match status" value="1"/>
</dbReference>
<dbReference type="SMART" id="SM00991">
    <property type="entry name" value="WHEP-TRS"/>
    <property type="match status" value="5"/>
</dbReference>
<protein>
    <submittedName>
        <fullName evidence="12">Prolyl-tRNA synthetase</fullName>
    </submittedName>
</protein>
<keyword evidence="4" id="KW-0694">RNA-binding</keyword>
<dbReference type="SUPFAM" id="SSF50715">
    <property type="entry name" value="Ribosomal protein L25-like"/>
    <property type="match status" value="1"/>
</dbReference>
<dbReference type="GO" id="GO:0003723">
    <property type="term" value="F:RNA binding"/>
    <property type="evidence" value="ECO:0007669"/>
    <property type="project" value="UniProtKB-KW"/>
</dbReference>
<dbReference type="InterPro" id="IPR004499">
    <property type="entry name" value="Pro-tRNA-ligase_IIa_arc-type"/>
</dbReference>
<keyword evidence="6" id="KW-0030">Aminoacyl-tRNA synthetase</keyword>
<reference evidence="12" key="1">
    <citation type="submission" date="2022-11" db="UniProtKB">
        <authorList>
            <consortium name="WormBaseParasite"/>
        </authorList>
    </citation>
    <scope>IDENTIFICATION</scope>
</reference>
<dbReference type="GO" id="GO:0017101">
    <property type="term" value="C:aminoacyl-tRNA synthetase multienzyme complex"/>
    <property type="evidence" value="ECO:0007669"/>
    <property type="project" value="TreeGrafter"/>
</dbReference>
<dbReference type="PANTHER" id="PTHR43382:SF2">
    <property type="entry name" value="BIFUNCTIONAL GLUTAMATE_PROLINE--TRNA LIGASE"/>
    <property type="match status" value="1"/>
</dbReference>
<dbReference type="Pfam" id="PF00749">
    <property type="entry name" value="tRNA-synt_1c"/>
    <property type="match status" value="1"/>
</dbReference>
<dbReference type="NCBIfam" id="TIGR00408">
    <property type="entry name" value="proS_fam_I"/>
    <property type="match status" value="1"/>
</dbReference>
<dbReference type="InterPro" id="IPR004154">
    <property type="entry name" value="Anticodon-bd"/>
</dbReference>
<dbReference type="Gene3D" id="3.30.110.30">
    <property type="entry name" value="C-terminal domain of ProRS"/>
    <property type="match status" value="1"/>
</dbReference>
<dbReference type="Pfam" id="PF09180">
    <property type="entry name" value="ProRS-C_1"/>
    <property type="match status" value="1"/>
</dbReference>
<dbReference type="PROSITE" id="PS00178">
    <property type="entry name" value="AA_TRNA_LIGASE_I"/>
    <property type="match status" value="1"/>
</dbReference>
<dbReference type="CDD" id="cd00807">
    <property type="entry name" value="GlnRS_core"/>
    <property type="match status" value="1"/>
</dbReference>
<proteinExistence type="inferred from homology"/>
<evidence type="ECO:0000259" key="10">
    <source>
        <dbReference type="PROSITE" id="PS51185"/>
    </source>
</evidence>
<evidence type="ECO:0000256" key="4">
    <source>
        <dbReference type="ARBA" id="ARBA00022884"/>
    </source>
</evidence>
<feature type="region of interest" description="Disordered" evidence="8">
    <location>
        <begin position="1117"/>
        <end position="1155"/>
    </location>
</feature>
<dbReference type="InterPro" id="IPR020058">
    <property type="entry name" value="Glu/Gln-tRNA-synth_Ib_cat-dom"/>
</dbReference>
<feature type="domain" description="WHEP-TRS" evidence="10">
    <location>
        <begin position="747"/>
        <end position="803"/>
    </location>
</feature>
<dbReference type="InterPro" id="IPR009068">
    <property type="entry name" value="uS15_NS1_RNA-bd_sf"/>
</dbReference>
<evidence type="ECO:0000259" key="9">
    <source>
        <dbReference type="PROSITE" id="PS50862"/>
    </source>
</evidence>
<dbReference type="SUPFAM" id="SSF47060">
    <property type="entry name" value="S15/NS1 RNA-binding domain"/>
    <property type="match status" value="4"/>
</dbReference>
<evidence type="ECO:0000313" key="12">
    <source>
        <dbReference type="WBParaSite" id="PgR017X_g077_t01"/>
    </source>
</evidence>
<dbReference type="FunFam" id="3.30.110.30:FF:000001">
    <property type="entry name" value="Bifunctional glutamate/proline--tRNA ligase"/>
    <property type="match status" value="1"/>
</dbReference>
<dbReference type="InterPro" id="IPR014729">
    <property type="entry name" value="Rossmann-like_a/b/a_fold"/>
</dbReference>
<dbReference type="Pfam" id="PF20974">
    <property type="entry name" value="tRNA-synt_1c_C2"/>
    <property type="match status" value="1"/>
</dbReference>
<dbReference type="InterPro" id="IPR017449">
    <property type="entry name" value="Pro-tRNA_synth_II"/>
</dbReference>
<dbReference type="InterPro" id="IPR002314">
    <property type="entry name" value="aa-tRNA-synt_IIb"/>
</dbReference>
<dbReference type="SUPFAM" id="SSF52374">
    <property type="entry name" value="Nucleotidylyl transferase"/>
    <property type="match status" value="1"/>
</dbReference>
<dbReference type="PROSITE" id="PS51185">
    <property type="entry name" value="WHEP_TRS_2"/>
    <property type="match status" value="4"/>
</dbReference>
<feature type="domain" description="WHEP-TRS" evidence="10">
    <location>
        <begin position="842"/>
        <end position="898"/>
    </location>
</feature>
<feature type="coiled-coil region" evidence="7">
    <location>
        <begin position="1044"/>
        <end position="1074"/>
    </location>
</feature>
<dbReference type="Gene3D" id="3.40.50.620">
    <property type="entry name" value="HUPs"/>
    <property type="match status" value="1"/>
</dbReference>
<keyword evidence="1" id="KW-0436">Ligase</keyword>
<accession>A0A915AX52</accession>
<dbReference type="InterPro" id="IPR033721">
    <property type="entry name" value="ProRS_core_arch_euk"/>
</dbReference>
<dbReference type="InterPro" id="IPR000924">
    <property type="entry name" value="Glu/Gln-tRNA-synth"/>
</dbReference>
<feature type="region of interest" description="Disordered" evidence="8">
    <location>
        <begin position="308"/>
        <end position="329"/>
    </location>
</feature>
<evidence type="ECO:0000256" key="5">
    <source>
        <dbReference type="ARBA" id="ARBA00022917"/>
    </source>
</evidence>
<dbReference type="InterPro" id="IPR036282">
    <property type="entry name" value="Glutathione-S-Trfase_C_sf"/>
</dbReference>
<dbReference type="FunFam" id="3.30.930.10:FF:000007">
    <property type="entry name" value="Bifunctional glutamate/proline--tRNA ligase"/>
    <property type="match status" value="1"/>
</dbReference>
<feature type="domain" description="Aminoacyl-transfer RNA synthetases class-II family profile" evidence="9">
    <location>
        <begin position="1260"/>
        <end position="1510"/>
    </location>
</feature>
<dbReference type="GO" id="GO:0006424">
    <property type="term" value="P:glutamyl-tRNA aminoacylation"/>
    <property type="evidence" value="ECO:0007669"/>
    <property type="project" value="InterPro"/>
</dbReference>
<dbReference type="HAMAP" id="MF_01571">
    <property type="entry name" value="Pro_tRNA_synth_type3"/>
    <property type="match status" value="1"/>
</dbReference>
<feature type="compositionally biased region" description="Basic and acidic residues" evidence="8">
    <location>
        <begin position="308"/>
        <end position="325"/>
    </location>
</feature>
<dbReference type="FunFam" id="3.40.50.800:FF:000005">
    <property type="entry name" value="bifunctional glutamate/proline--tRNA ligase"/>
    <property type="match status" value="1"/>
</dbReference>
<sequence length="1726" mass="192095">MADKEKVVRLKLSRENPAYGSLLALGAAGFSVHDSVDLIDSDHNEFTIDGITYTNDASIARFIAKACGRGAELFGSDIVEQIQVDEWVTSVEELLEHGGSKDALMASVVEKLGVSHFLALNRLTLADFVVWTLVANDLKLRKEGPLMEFFENILHDKRFAEAHAVAGKFSIASSSTTKQEKETNVKKPAQGKEKTRDEGKFVELPGAEKGKVVVRFPPEASGYLHIGHAKAALLNQYYQETFEGQLIMRFDDTNPAKENAHFEQVIKEDLKMLEVVPDRWTHTSDHFDTLLEYCERLLKEGKAFVDDTDSDTMRKEREERQDSKNRNSPVATNLALWDEMKRGTEKGQQCCVRIKIDMKSNNGALRDPTIYRCKNEPHVRTGDKYRVYPTYDFACPIVDSLEGVTHALRTTEYTDRDEQYYFICDALGLRKPYIWSYARLNMTNTVMSKRKLTWFVDEHHVDGWSDPRLPTVRGMMRHGLTVEGLKQFIVAQGGSRSVVTMEWDKIWSFNKKVIDPIAPRYTALSTNEQLVPVTVQDQKDVQSKDVSLHPKRDDIGEKTIWYSGKVFVEKVDAQEMKHGDTVTFINWGNMKIADVKRDAKGAVTRITATLDLDNKDYKKTLKVTWIAEVPLGARIPVISVEYDHIITKPIIGKDEDWKQFINYDSVHFKQMSGEPALKSVRKGDIIQIQRKGFYICDCEYSEKSDFSGHEMPLILIAIPDGSRHTSPPAGTVKGSSTKKAVVDSGENSDALQLEIEKQGILVRQLKAVDPKSAESKSAIAKLLELKKKYKEVTGGDYKPKPAADVTVSEPQLTGAVAARSQAAHADLGSSRTASTGSAQFAHAEDLREQIGKQGDKVRLLKATSPKGEETKAAIAELLRLKAAFKDITGYDYKPKSATSAAQVTTSEPQLTAVLPTQSETTISYAESSEVTSASSKLTYMEDLFVQIKEQGEKVRSLKRGNPKGEETKAAIAKLLQLKATFKNITGSEYKPKLTTSAVQVTASEPQLTAVLPTQSETITSNEASSQVTPASSDSTYVEDLFVQIEKQGNKVRSLKASNTKAEETKAAIAELLQLKAAYKNVTGSEYKPKQTTSTTQQTASKGPSIEALAVHSETAISNGLSSEATASPTSSAAKDGSRSVESETTQTASENDKGEAKEAIAKLLGLKEAFKEAAGKDYAPPHDGMGKKGNKGEEKPTTDVGNSESKKIKAESRSTTITQPADVKKQTKLGIETRKEENYSDWYSQVITKADMIEYYDVSGCYVLRPWSFAIWETIKKWLDKEIKKLGVRNCYFPMFVSQGALEKEKTHIADFAPEVAWVTRAGNSEMAEPIAIRPTSETVMYPSYAKWIKSHRDLPLRLNQWCNVVRWEFKHPTPFLRTREFLWQEGHTAFQTAEEAHDEVLQILDLYAKVYTDLLAIPVVKGRKSEKEKFAGGDFTTTVEAYVPVNGRAIQGATSHHLGQNFSKMFDISFEDPNTGSKAYVYQNSWGLTTRTIGAMVMIHGDDFGLVLPPRVAPIQVIVVPVGITAQTSEEQRVSLISKANEIASTLLTEAGIRAEADLRDNYSPGWKFNHWEQKGVPIRMEVGPRDIAKSQVLCVIRHSGKKVAVPMANLIAESNQMLEEIHQKMFEKAREAREAHRKLTCNWSEFKSLLDLKFVLISPFCGDVECEEAIKKDSAREDDSLSPAMGAKSLCIPLEQPDVALPEHCIRPGCTAKAKYFALFGRSY</sequence>
<dbReference type="NCBIfam" id="TIGR00463">
    <property type="entry name" value="gltX_arch"/>
    <property type="match status" value="1"/>
</dbReference>
<keyword evidence="5" id="KW-0648">Protein biosynthesis</keyword>
<dbReference type="InterPro" id="IPR004526">
    <property type="entry name" value="Glu-tRNA-synth_arc/euk"/>
</dbReference>
<dbReference type="SUPFAM" id="SSF47616">
    <property type="entry name" value="GST C-terminal domain-like"/>
    <property type="match status" value="1"/>
</dbReference>